<dbReference type="EMBL" id="LN483144">
    <property type="protein sequence ID" value="CDZ96431.1"/>
    <property type="molecule type" value="Genomic_DNA"/>
</dbReference>
<reference evidence="4" key="1">
    <citation type="submission" date="2014-08" db="EMBL/GenBank/DDBJ databases">
        <authorList>
            <person name="Sharma Rahul"/>
            <person name="Thines Marco"/>
        </authorList>
    </citation>
    <scope>NUCLEOTIDE SEQUENCE</scope>
</reference>
<dbReference type="AlphaFoldDB" id="A0A0F7SE93"/>
<dbReference type="InterPro" id="IPR046896">
    <property type="entry name" value="Cup1-like_N"/>
</dbReference>
<feature type="coiled-coil region" evidence="1">
    <location>
        <begin position="55"/>
        <end position="82"/>
    </location>
</feature>
<feature type="region of interest" description="Disordered" evidence="2">
    <location>
        <begin position="391"/>
        <end position="410"/>
    </location>
</feature>
<feature type="domain" description="LYR motif-containing protein Cup1-like N-terminal" evidence="3">
    <location>
        <begin position="23"/>
        <end position="107"/>
    </location>
</feature>
<evidence type="ECO:0000256" key="2">
    <source>
        <dbReference type="SAM" id="MobiDB-lite"/>
    </source>
</evidence>
<feature type="compositionally biased region" description="Basic and acidic residues" evidence="2">
    <location>
        <begin position="397"/>
        <end position="410"/>
    </location>
</feature>
<dbReference type="Pfam" id="PF20263">
    <property type="entry name" value="LYRM2-like"/>
    <property type="match status" value="1"/>
</dbReference>
<evidence type="ECO:0000259" key="3">
    <source>
        <dbReference type="Pfam" id="PF20263"/>
    </source>
</evidence>
<feature type="region of interest" description="Disordered" evidence="2">
    <location>
        <begin position="296"/>
        <end position="334"/>
    </location>
</feature>
<evidence type="ECO:0000313" key="4">
    <source>
        <dbReference type="EMBL" id="CDZ96431.1"/>
    </source>
</evidence>
<organism evidence="4">
    <name type="scientific">Phaffia rhodozyma</name>
    <name type="common">Yeast</name>
    <name type="synonym">Xanthophyllomyces dendrorhous</name>
    <dbReference type="NCBI Taxonomy" id="264483"/>
    <lineage>
        <taxon>Eukaryota</taxon>
        <taxon>Fungi</taxon>
        <taxon>Dikarya</taxon>
        <taxon>Basidiomycota</taxon>
        <taxon>Agaricomycotina</taxon>
        <taxon>Tremellomycetes</taxon>
        <taxon>Cystofilobasidiales</taxon>
        <taxon>Mrakiaceae</taxon>
        <taxon>Phaffia</taxon>
    </lineage>
</organism>
<keyword evidence="1" id="KW-0175">Coiled coil</keyword>
<protein>
    <recommendedName>
        <fullName evidence="3">LYR motif-containing protein Cup1-like N-terminal domain-containing protein</fullName>
    </recommendedName>
</protein>
<accession>A0A0F7SE93</accession>
<proteinExistence type="predicted"/>
<evidence type="ECO:0000256" key="1">
    <source>
        <dbReference type="SAM" id="Coils"/>
    </source>
</evidence>
<feature type="compositionally biased region" description="Low complexity" evidence="2">
    <location>
        <begin position="308"/>
        <end position="326"/>
    </location>
</feature>
<sequence>MSTFRTSYNTFIPLNRTSSFKTTYRHLLRTAALHQDAFVGSFFKKKWRIRFRSWLERTASREDDIEARLAGARKELRRLQRAVSGHPRLYSWSIDAAYGLCGSARHDVSRPFIDPGVLNPGIPSRSPLPPPIDPSDPSTVVPTYSPCLVSILTSSTKIFRDKSISPMWLAFPPTLPDNAKPGDPELANRLFLAPIREVRLRREHFREITVGKTSRLPITRFPLVVRVVGVPPVSAADGETEDGVVERELRRLGIEWSFYRDGGREKVLHWLELRAGKDVKRGNLAPKKEPIRSLDLTLPIPTAPRRPTPAVSASRSSSSVGRIPASRSKKNPGLPADHRLLYQDLLFNLPILTVDLSRMDSPAWFQPSISPYSKRGAYLFRPTSTDDIGWLRPAEPTAKKEPPGKLSRTEEEQAEFMAKKQEYVDWKLKMTPQERYWHEIGQWIERDKQLDQEEIRLVAEWEAEQERTKLEIQQRKVARALERAKLA</sequence>
<name>A0A0F7SE93_PHARH</name>